<comment type="caution">
    <text evidence="3">The sequence shown here is derived from an EMBL/GenBank/DDBJ whole genome shotgun (WGS) entry which is preliminary data.</text>
</comment>
<keyword evidence="3" id="KW-0695">RNA-directed DNA polymerase</keyword>
<reference evidence="3" key="2">
    <citation type="submission" date="2022-01" db="EMBL/GenBank/DDBJ databases">
        <authorList>
            <person name="Yamashiro T."/>
            <person name="Shiraishi A."/>
            <person name="Satake H."/>
            <person name="Nakayama K."/>
        </authorList>
    </citation>
    <scope>NUCLEOTIDE SEQUENCE</scope>
</reference>
<gene>
    <name evidence="3" type="ORF">Tco_1080937</name>
</gene>
<feature type="region of interest" description="Disordered" evidence="1">
    <location>
        <begin position="1"/>
        <end position="20"/>
    </location>
</feature>
<dbReference type="GO" id="GO:0003964">
    <property type="term" value="F:RNA-directed DNA polymerase activity"/>
    <property type="evidence" value="ECO:0007669"/>
    <property type="project" value="UniProtKB-KW"/>
</dbReference>
<sequence length="544" mass="60769">MHTRSQTRNLHNQQHQAPPPVVEQFNLEEPIENPDPLAPMDDTRTMAQLLEAPTAGYEDAIVVPEITADNFELKHGLLNLVQNKQFFGHDKEDPHAHIRYFNKITSTMKFPNVPSTSVKLMLFPFSLEGAARIWLEKEPPRSIQTWDDLVSKFINKFFPPSKTTNLRNEITRFQQRFDETFYEAWDRFNDLLRACPHHGFSELHQLDTFYNALNSNDQDSLNSAAGGNFLDKMPRDCLRIIESKSKVRNSRNKPVVAKVSSSTSTPGISSEVAELKDMVKALLLDKKNQSPAPTPVKAVEESCVTCGGAHSYQTCPATTGNVYRDNIQEYVSQQAASNYNQGNNQLLSPISNQSRPTRFPPVVQPPAYQAPAYQALAPQIQGVSKEDFQAYVKANDDVMRNMQTQGQNMQNQLTNLTDMLSKFVTSNTASTSGTLPSNTVTNPKEDLKGITTQSGVAYKGPTIHTTSSPKVVEREPKVTKDTMPPTNNGSTNDIQPPVVSVVHHESISKPVNAPVNASRPNQKALIPFPSRRNDERRREKGCES</sequence>
<feature type="region of interest" description="Disordered" evidence="1">
    <location>
        <begin position="427"/>
        <end position="544"/>
    </location>
</feature>
<feature type="compositionally biased region" description="Basic and acidic residues" evidence="1">
    <location>
        <begin position="471"/>
        <end position="480"/>
    </location>
</feature>
<keyword evidence="3" id="KW-0548">Nucleotidyltransferase</keyword>
<feature type="compositionally biased region" description="Polar residues" evidence="1">
    <location>
        <begin position="1"/>
        <end position="16"/>
    </location>
</feature>
<dbReference type="InterPro" id="IPR005162">
    <property type="entry name" value="Retrotrans_gag_dom"/>
</dbReference>
<proteinExistence type="predicted"/>
<keyword evidence="3" id="KW-0808">Transferase</keyword>
<evidence type="ECO:0000313" key="4">
    <source>
        <dbReference type="Proteomes" id="UP001151760"/>
    </source>
</evidence>
<name>A0ABQ5HY47_9ASTR</name>
<dbReference type="Pfam" id="PF03732">
    <property type="entry name" value="Retrotrans_gag"/>
    <property type="match status" value="1"/>
</dbReference>
<evidence type="ECO:0000256" key="1">
    <source>
        <dbReference type="SAM" id="MobiDB-lite"/>
    </source>
</evidence>
<dbReference type="Proteomes" id="UP001151760">
    <property type="component" value="Unassembled WGS sequence"/>
</dbReference>
<dbReference type="PANTHER" id="PTHR33223">
    <property type="entry name" value="CCHC-TYPE DOMAIN-CONTAINING PROTEIN"/>
    <property type="match status" value="1"/>
</dbReference>
<reference evidence="3" key="1">
    <citation type="journal article" date="2022" name="Int. J. Mol. Sci.">
        <title>Draft Genome of Tanacetum Coccineum: Genomic Comparison of Closely Related Tanacetum-Family Plants.</title>
        <authorList>
            <person name="Yamashiro T."/>
            <person name="Shiraishi A."/>
            <person name="Nakayama K."/>
            <person name="Satake H."/>
        </authorList>
    </citation>
    <scope>NUCLEOTIDE SEQUENCE</scope>
</reference>
<protein>
    <submittedName>
        <fullName evidence="3">Reverse transcriptase domain-containing protein</fullName>
    </submittedName>
</protein>
<feature type="compositionally biased region" description="Polar residues" evidence="1">
    <location>
        <begin position="484"/>
        <end position="494"/>
    </location>
</feature>
<dbReference type="PANTHER" id="PTHR33223:SF11">
    <property type="entry name" value="ELEMENT PROTEIN, PUTATIVE-RELATED"/>
    <property type="match status" value="1"/>
</dbReference>
<evidence type="ECO:0000259" key="2">
    <source>
        <dbReference type="Pfam" id="PF03732"/>
    </source>
</evidence>
<feature type="domain" description="Retrotransposon gag" evidence="2">
    <location>
        <begin position="122"/>
        <end position="214"/>
    </location>
</feature>
<accession>A0ABQ5HY47</accession>
<keyword evidence="4" id="KW-1185">Reference proteome</keyword>
<evidence type="ECO:0000313" key="3">
    <source>
        <dbReference type="EMBL" id="GJT92092.1"/>
    </source>
</evidence>
<organism evidence="3 4">
    <name type="scientific">Tanacetum coccineum</name>
    <dbReference type="NCBI Taxonomy" id="301880"/>
    <lineage>
        <taxon>Eukaryota</taxon>
        <taxon>Viridiplantae</taxon>
        <taxon>Streptophyta</taxon>
        <taxon>Embryophyta</taxon>
        <taxon>Tracheophyta</taxon>
        <taxon>Spermatophyta</taxon>
        <taxon>Magnoliopsida</taxon>
        <taxon>eudicotyledons</taxon>
        <taxon>Gunneridae</taxon>
        <taxon>Pentapetalae</taxon>
        <taxon>asterids</taxon>
        <taxon>campanulids</taxon>
        <taxon>Asterales</taxon>
        <taxon>Asteraceae</taxon>
        <taxon>Asteroideae</taxon>
        <taxon>Anthemideae</taxon>
        <taxon>Anthemidinae</taxon>
        <taxon>Tanacetum</taxon>
    </lineage>
</organism>
<feature type="compositionally biased region" description="Basic and acidic residues" evidence="1">
    <location>
        <begin position="531"/>
        <end position="544"/>
    </location>
</feature>
<feature type="compositionally biased region" description="Polar residues" evidence="1">
    <location>
        <begin position="427"/>
        <end position="442"/>
    </location>
</feature>
<dbReference type="EMBL" id="BQNB010020077">
    <property type="protein sequence ID" value="GJT92092.1"/>
    <property type="molecule type" value="Genomic_DNA"/>
</dbReference>